<keyword evidence="5" id="KW-1133">Transmembrane helix</keyword>
<dbReference type="RefSeq" id="XP_005649250.1">
    <property type="nucleotide sequence ID" value="XM_005649193.1"/>
</dbReference>
<dbReference type="EMBL" id="AGSI01000005">
    <property type="protein sequence ID" value="EIE24706.1"/>
    <property type="molecule type" value="Genomic_DNA"/>
</dbReference>
<dbReference type="KEGG" id="csl:COCSUDRAFT_14465"/>
<evidence type="ECO:0000256" key="2">
    <source>
        <dbReference type="ARBA" id="ARBA00022723"/>
    </source>
</evidence>
<keyword evidence="1" id="KW-0813">Transport</keyword>
<dbReference type="STRING" id="574566.I0Z237"/>
<dbReference type="AlphaFoldDB" id="I0Z237"/>
<evidence type="ECO:0000256" key="5">
    <source>
        <dbReference type="SAM" id="Phobius"/>
    </source>
</evidence>
<evidence type="ECO:0000313" key="7">
    <source>
        <dbReference type="EMBL" id="EIE24706.1"/>
    </source>
</evidence>
<dbReference type="Gene3D" id="2.20.28.10">
    <property type="match status" value="1"/>
</dbReference>
<evidence type="ECO:0000313" key="8">
    <source>
        <dbReference type="Proteomes" id="UP000007264"/>
    </source>
</evidence>
<organism evidence="7 8">
    <name type="scientific">Coccomyxa subellipsoidea (strain C-169)</name>
    <name type="common">Green microalga</name>
    <dbReference type="NCBI Taxonomy" id="574566"/>
    <lineage>
        <taxon>Eukaryota</taxon>
        <taxon>Viridiplantae</taxon>
        <taxon>Chlorophyta</taxon>
        <taxon>core chlorophytes</taxon>
        <taxon>Trebouxiophyceae</taxon>
        <taxon>Trebouxiophyceae incertae sedis</taxon>
        <taxon>Coccomyxaceae</taxon>
        <taxon>Coccomyxa</taxon>
        <taxon>Coccomyxa subellipsoidea</taxon>
    </lineage>
</organism>
<dbReference type="PROSITE" id="PS50903">
    <property type="entry name" value="RUBREDOXIN_LIKE"/>
    <property type="match status" value="1"/>
</dbReference>
<dbReference type="eggNOG" id="ENOG502S3MR">
    <property type="taxonomic scope" value="Eukaryota"/>
</dbReference>
<accession>I0Z237</accession>
<evidence type="ECO:0000256" key="4">
    <source>
        <dbReference type="ARBA" id="ARBA00023004"/>
    </source>
</evidence>
<dbReference type="CDD" id="cd00730">
    <property type="entry name" value="rubredoxin"/>
    <property type="match status" value="1"/>
</dbReference>
<evidence type="ECO:0000256" key="1">
    <source>
        <dbReference type="ARBA" id="ARBA00022448"/>
    </source>
</evidence>
<sequence>MKRVNICLAVQIPESEAAQKKAEADRLRAAEKFMVVGTGEAICAGCGYEYLPKNGDPEYPITPGTPFTQLPDDWNCPICGADKVTFQSKAKEIAGFAENQRYGLGTNSLTSGQKSLLIFGSLIAFFFLFLGGYFIE</sequence>
<evidence type="ECO:0000259" key="6">
    <source>
        <dbReference type="PROSITE" id="PS50903"/>
    </source>
</evidence>
<dbReference type="GO" id="GO:0009055">
    <property type="term" value="F:electron transfer activity"/>
    <property type="evidence" value="ECO:0007669"/>
    <property type="project" value="TreeGrafter"/>
</dbReference>
<keyword evidence="2" id="KW-0479">Metal-binding</keyword>
<dbReference type="SUPFAM" id="SSF57802">
    <property type="entry name" value="Rubredoxin-like"/>
    <property type="match status" value="1"/>
</dbReference>
<keyword evidence="5" id="KW-0472">Membrane</keyword>
<dbReference type="PANTHER" id="PTHR47627:SF1">
    <property type="entry name" value="RUBREDOXIN-1-RELATED"/>
    <property type="match status" value="1"/>
</dbReference>
<proteinExistence type="predicted"/>
<dbReference type="InterPro" id="IPR024934">
    <property type="entry name" value="Rubredoxin-like_dom"/>
</dbReference>
<dbReference type="PANTHER" id="PTHR47627">
    <property type="entry name" value="RUBREDOXIN"/>
    <property type="match status" value="1"/>
</dbReference>
<feature type="transmembrane region" description="Helical" evidence="5">
    <location>
        <begin position="116"/>
        <end position="135"/>
    </location>
</feature>
<dbReference type="Pfam" id="PF00301">
    <property type="entry name" value="Rubredoxin"/>
    <property type="match status" value="1"/>
</dbReference>
<dbReference type="PRINTS" id="PR00163">
    <property type="entry name" value="RUBREDOXIN"/>
</dbReference>
<evidence type="ECO:0000256" key="3">
    <source>
        <dbReference type="ARBA" id="ARBA00022982"/>
    </source>
</evidence>
<keyword evidence="8" id="KW-1185">Reference proteome</keyword>
<comment type="caution">
    <text evidence="7">The sequence shown here is derived from an EMBL/GenBank/DDBJ whole genome shotgun (WGS) entry which is preliminary data.</text>
</comment>
<dbReference type="GeneID" id="17042707"/>
<protein>
    <submittedName>
        <fullName evidence="7">Rubredoxin-like protein</fullName>
    </submittedName>
</protein>
<dbReference type="InterPro" id="IPR024935">
    <property type="entry name" value="Rubredoxin_dom"/>
</dbReference>
<gene>
    <name evidence="7" type="ORF">COCSUDRAFT_14465</name>
</gene>
<name>I0Z237_COCSC</name>
<dbReference type="PROSITE" id="PS00202">
    <property type="entry name" value="RUBREDOXIN"/>
    <property type="match status" value="1"/>
</dbReference>
<keyword evidence="4" id="KW-0408">Iron</keyword>
<keyword evidence="5" id="KW-0812">Transmembrane</keyword>
<dbReference type="OrthoDB" id="6379857at2759"/>
<reference evidence="7 8" key="1">
    <citation type="journal article" date="2012" name="Genome Biol.">
        <title>The genome of the polar eukaryotic microalga coccomyxa subellipsoidea reveals traits of cold adaptation.</title>
        <authorList>
            <person name="Blanc G."/>
            <person name="Agarkova I."/>
            <person name="Grimwood J."/>
            <person name="Kuo A."/>
            <person name="Brueggeman A."/>
            <person name="Dunigan D."/>
            <person name="Gurnon J."/>
            <person name="Ladunga I."/>
            <person name="Lindquist E."/>
            <person name="Lucas S."/>
            <person name="Pangilinan J."/>
            <person name="Proschold T."/>
            <person name="Salamov A."/>
            <person name="Schmutz J."/>
            <person name="Weeks D."/>
            <person name="Yamada T."/>
            <person name="Claverie J.M."/>
            <person name="Grigoriev I."/>
            <person name="Van Etten J."/>
            <person name="Lomsadze A."/>
            <person name="Borodovsky M."/>
        </authorList>
    </citation>
    <scope>NUCLEOTIDE SEQUENCE [LARGE SCALE GENOMIC DNA]</scope>
    <source>
        <strain evidence="7 8">C-169</strain>
    </source>
</reference>
<keyword evidence="3" id="KW-0249">Electron transport</keyword>
<dbReference type="GO" id="GO:0005506">
    <property type="term" value="F:iron ion binding"/>
    <property type="evidence" value="ECO:0007669"/>
    <property type="project" value="InterPro"/>
</dbReference>
<dbReference type="GO" id="GO:0043448">
    <property type="term" value="P:alkane catabolic process"/>
    <property type="evidence" value="ECO:0007669"/>
    <property type="project" value="TreeGrafter"/>
</dbReference>
<dbReference type="GO" id="GO:0009507">
    <property type="term" value="C:chloroplast"/>
    <property type="evidence" value="ECO:0007669"/>
    <property type="project" value="TreeGrafter"/>
</dbReference>
<dbReference type="InterPro" id="IPR018527">
    <property type="entry name" value="Rubredoxin_Fe_BS"/>
</dbReference>
<dbReference type="Proteomes" id="UP000007264">
    <property type="component" value="Unassembled WGS sequence"/>
</dbReference>
<dbReference type="InterPro" id="IPR050526">
    <property type="entry name" value="Rubredoxin_ET"/>
</dbReference>
<feature type="domain" description="Rubredoxin-like" evidence="6">
    <location>
        <begin position="38"/>
        <end position="89"/>
    </location>
</feature>